<feature type="region of interest" description="Disordered" evidence="17">
    <location>
        <begin position="2862"/>
        <end position="2885"/>
    </location>
</feature>
<evidence type="ECO:0000256" key="10">
    <source>
        <dbReference type="ARBA" id="ARBA00022949"/>
    </source>
</evidence>
<protein>
    <recommendedName>
        <fullName evidence="22">Dystonin</fullName>
    </recommendedName>
</protein>
<evidence type="ECO:0000256" key="1">
    <source>
        <dbReference type="ARBA" id="ARBA00004245"/>
    </source>
</evidence>
<keyword evidence="21" id="KW-1185">Reference proteome</keyword>
<keyword evidence="6" id="KW-0963">Cytoplasm</keyword>
<comment type="similarity">
    <text evidence="4">Belongs to the plakin or cytolinker family.</text>
</comment>
<evidence type="ECO:0000256" key="6">
    <source>
        <dbReference type="ARBA" id="ARBA00022490"/>
    </source>
</evidence>
<dbReference type="Proteomes" id="UP000276834">
    <property type="component" value="Unassembled WGS sequence"/>
</dbReference>
<gene>
    <name evidence="20" type="ORF">DV515_00000789</name>
</gene>
<keyword evidence="14" id="KW-0966">Cell projection</keyword>
<dbReference type="EMBL" id="QUSF01000002">
    <property type="protein sequence ID" value="RLW12202.1"/>
    <property type="molecule type" value="Genomic_DNA"/>
</dbReference>
<feature type="region of interest" description="Disordered" evidence="17">
    <location>
        <begin position="7138"/>
        <end position="7158"/>
    </location>
</feature>
<keyword evidence="9" id="KW-0677">Repeat</keyword>
<feature type="coiled-coil region" evidence="16">
    <location>
        <begin position="756"/>
        <end position="783"/>
    </location>
</feature>
<dbReference type="FunFam" id="1.20.58.60:FF:000052">
    <property type="entry name" value="dystonin isoform X2"/>
    <property type="match status" value="1"/>
</dbReference>
<feature type="coiled-coil region" evidence="16">
    <location>
        <begin position="5675"/>
        <end position="5705"/>
    </location>
</feature>
<feature type="coiled-coil region" evidence="16">
    <location>
        <begin position="7285"/>
        <end position="7347"/>
    </location>
</feature>
<dbReference type="OrthoDB" id="10016565at2759"/>
<dbReference type="InterPro" id="IPR001101">
    <property type="entry name" value="Plectin_repeat"/>
</dbReference>
<feature type="compositionally biased region" description="Basic and acidic residues" evidence="17">
    <location>
        <begin position="1905"/>
        <end position="1914"/>
    </location>
</feature>
<dbReference type="InterPro" id="IPR043197">
    <property type="entry name" value="Plakin"/>
</dbReference>
<dbReference type="Pfam" id="PF18373">
    <property type="entry name" value="Spectrin_2"/>
    <property type="match status" value="1"/>
</dbReference>
<feature type="coiled-coil region" evidence="16">
    <location>
        <begin position="5958"/>
        <end position="6027"/>
    </location>
</feature>
<dbReference type="GO" id="GO:0005737">
    <property type="term" value="C:cytoplasm"/>
    <property type="evidence" value="ECO:0007669"/>
    <property type="project" value="TreeGrafter"/>
</dbReference>
<dbReference type="PROSITE" id="PS50021">
    <property type="entry name" value="CH"/>
    <property type="match status" value="2"/>
</dbReference>
<feature type="region of interest" description="Disordered" evidence="17">
    <location>
        <begin position="1958"/>
        <end position="1977"/>
    </location>
</feature>
<dbReference type="FunFam" id="1.20.58.60:FF:000098">
    <property type="entry name" value="dystonin isoform X3"/>
    <property type="match status" value="1"/>
</dbReference>
<dbReference type="FunFam" id="3.90.1290.10:FF:000013">
    <property type="entry name" value="dystonin isoform X7"/>
    <property type="match status" value="1"/>
</dbReference>
<evidence type="ECO:0000256" key="14">
    <source>
        <dbReference type="ARBA" id="ARBA00023273"/>
    </source>
</evidence>
<dbReference type="InterPro" id="IPR036872">
    <property type="entry name" value="CH_dom_sf"/>
</dbReference>
<evidence type="ECO:0000256" key="17">
    <source>
        <dbReference type="SAM" id="MobiDB-lite"/>
    </source>
</evidence>
<dbReference type="Gene3D" id="3.90.1290.10">
    <property type="entry name" value="Plakin repeat"/>
    <property type="match status" value="4"/>
</dbReference>
<dbReference type="FunFam" id="1.20.58.60:FF:000392">
    <property type="entry name" value="Dystonin"/>
    <property type="match status" value="1"/>
</dbReference>
<evidence type="ECO:0000256" key="16">
    <source>
        <dbReference type="SAM" id="Coils"/>
    </source>
</evidence>
<feature type="coiled-coil region" evidence="16">
    <location>
        <begin position="2231"/>
        <end position="2615"/>
    </location>
</feature>
<reference evidence="20 21" key="1">
    <citation type="journal article" date="2018" name="Proc. R. Soc. B">
        <title>A non-coding region near Follistatin controls head colour polymorphism in the Gouldian finch.</title>
        <authorList>
            <person name="Toomey M.B."/>
            <person name="Marques C.I."/>
            <person name="Andrade P."/>
            <person name="Araujo P.M."/>
            <person name="Sabatino S."/>
            <person name="Gazda M.A."/>
            <person name="Afonso S."/>
            <person name="Lopes R.J."/>
            <person name="Corbo J.C."/>
            <person name="Carneiro M."/>
        </authorList>
    </citation>
    <scope>NUCLEOTIDE SEQUENCE [LARGE SCALE GENOMIC DNA]</scope>
    <source>
        <strain evidence="20">Red01</strain>
        <tissue evidence="20">Muscle</tissue>
    </source>
</reference>
<keyword evidence="11 16" id="KW-0175">Coiled coil</keyword>
<dbReference type="SUPFAM" id="SSF47576">
    <property type="entry name" value="Calponin-homology domain, CH-domain"/>
    <property type="match status" value="1"/>
</dbReference>
<accession>A0A3L8SZP8</accession>
<dbReference type="GO" id="GO:0005925">
    <property type="term" value="C:focal adhesion"/>
    <property type="evidence" value="ECO:0007669"/>
    <property type="project" value="TreeGrafter"/>
</dbReference>
<keyword evidence="8" id="KW-0493">Microtubule</keyword>
<keyword evidence="12" id="KW-0009">Actin-binding</keyword>
<feature type="coiled-coil region" evidence="16">
    <location>
        <begin position="2658"/>
        <end position="2734"/>
    </location>
</feature>
<evidence type="ECO:0000256" key="4">
    <source>
        <dbReference type="ARBA" id="ARBA00009109"/>
    </source>
</evidence>
<dbReference type="CDD" id="cd00176">
    <property type="entry name" value="SPEC"/>
    <property type="match status" value="7"/>
</dbReference>
<dbReference type="Pfam" id="PF00307">
    <property type="entry name" value="CH"/>
    <property type="match status" value="2"/>
</dbReference>
<feature type="coiled-coil region" evidence="16">
    <location>
        <begin position="1223"/>
        <end position="1257"/>
    </location>
</feature>
<evidence type="ECO:0000259" key="19">
    <source>
        <dbReference type="PROSITE" id="PS50021"/>
    </source>
</evidence>
<dbReference type="FunFam" id="2.30.30.40:FF:000011">
    <property type="entry name" value="Microtubule-actin cross-linking factor 1"/>
    <property type="match status" value="1"/>
</dbReference>
<feature type="compositionally biased region" description="Acidic residues" evidence="17">
    <location>
        <begin position="4629"/>
        <end position="4662"/>
    </location>
</feature>
<keyword evidence="7" id="KW-0597">Phosphoprotein</keyword>
<feature type="compositionally biased region" description="Acidic residues" evidence="17">
    <location>
        <begin position="4451"/>
        <end position="4490"/>
    </location>
</feature>
<feature type="coiled-coil region" evidence="16">
    <location>
        <begin position="6993"/>
        <end position="7020"/>
    </location>
</feature>
<dbReference type="PANTHER" id="PTHR23169">
    <property type="entry name" value="ENVOPLAKIN"/>
    <property type="match status" value="1"/>
</dbReference>
<dbReference type="Pfam" id="PF00435">
    <property type="entry name" value="Spectrin"/>
    <property type="match status" value="8"/>
</dbReference>
<dbReference type="GO" id="GO:0005882">
    <property type="term" value="C:intermediate filament"/>
    <property type="evidence" value="ECO:0007669"/>
    <property type="project" value="TreeGrafter"/>
</dbReference>
<feature type="coiled-coil region" evidence="16">
    <location>
        <begin position="6843"/>
        <end position="6904"/>
    </location>
</feature>
<dbReference type="STRING" id="44316.ENSEGOP00005002113"/>
<dbReference type="FunFam" id="1.20.58.60:FF:000010">
    <property type="entry name" value="plectin isoform X2"/>
    <property type="match status" value="1"/>
</dbReference>
<dbReference type="PANTHER" id="PTHR23169:SF24">
    <property type="entry name" value="DYSTONIN"/>
    <property type="match status" value="1"/>
</dbReference>
<dbReference type="FunFam" id="3.90.1290.10:FF:000001">
    <property type="entry name" value="Plectin a"/>
    <property type="match status" value="1"/>
</dbReference>
<proteinExistence type="inferred from homology"/>
<dbReference type="Pfam" id="PF21097">
    <property type="entry name" value="SR_plectin_7"/>
    <property type="match status" value="1"/>
</dbReference>
<feature type="region of interest" description="Disordered" evidence="17">
    <location>
        <begin position="4617"/>
        <end position="4662"/>
    </location>
</feature>
<dbReference type="Gene3D" id="1.10.418.10">
    <property type="entry name" value="Calponin-like domain"/>
    <property type="match status" value="2"/>
</dbReference>
<dbReference type="SUPFAM" id="SSF46966">
    <property type="entry name" value="Spectrin repeat"/>
    <property type="match status" value="16"/>
</dbReference>
<dbReference type="SMART" id="SM00033">
    <property type="entry name" value="CH"/>
    <property type="match status" value="2"/>
</dbReference>
<feature type="compositionally biased region" description="Basic and acidic residues" evidence="17">
    <location>
        <begin position="4617"/>
        <end position="4628"/>
    </location>
</feature>
<feature type="domain" description="Calponin-homology (CH)" evidence="19">
    <location>
        <begin position="1"/>
        <end position="121"/>
    </location>
</feature>
<evidence type="ECO:0000256" key="11">
    <source>
        <dbReference type="ARBA" id="ARBA00023054"/>
    </source>
</evidence>
<evidence type="ECO:0000313" key="21">
    <source>
        <dbReference type="Proteomes" id="UP000276834"/>
    </source>
</evidence>
<dbReference type="GO" id="GO:0042060">
    <property type="term" value="P:wound healing"/>
    <property type="evidence" value="ECO:0007669"/>
    <property type="project" value="TreeGrafter"/>
</dbReference>
<name>A0A3L8SZP8_CHLGU</name>
<evidence type="ECO:0000256" key="5">
    <source>
        <dbReference type="ARBA" id="ARBA00022443"/>
    </source>
</evidence>
<dbReference type="PROSITE" id="PS00020">
    <property type="entry name" value="ACTININ_2"/>
    <property type="match status" value="1"/>
</dbReference>
<keyword evidence="13" id="KW-0206">Cytoskeleton</keyword>
<dbReference type="PROSITE" id="PS50002">
    <property type="entry name" value="SH3"/>
    <property type="match status" value="1"/>
</dbReference>
<dbReference type="FunFam" id="3.90.1290.10:FF:000024">
    <property type="entry name" value="Dystonin"/>
    <property type="match status" value="1"/>
</dbReference>
<dbReference type="Gene3D" id="1.20.58.1060">
    <property type="match status" value="1"/>
</dbReference>
<dbReference type="Pfam" id="PF00681">
    <property type="entry name" value="Plectin"/>
    <property type="match status" value="7"/>
</dbReference>
<dbReference type="FunFam" id="1.20.58.60:FF:000291">
    <property type="entry name" value="Dystonin"/>
    <property type="match status" value="1"/>
</dbReference>
<dbReference type="GO" id="GO:0045104">
    <property type="term" value="P:intermediate filament cytoskeleton organization"/>
    <property type="evidence" value="ECO:0007669"/>
    <property type="project" value="InterPro"/>
</dbReference>
<dbReference type="FunFam" id="1.20.58.60:FF:000350">
    <property type="entry name" value="Dystonin"/>
    <property type="match status" value="1"/>
</dbReference>
<dbReference type="GO" id="GO:0042995">
    <property type="term" value="C:cell projection"/>
    <property type="evidence" value="ECO:0007669"/>
    <property type="project" value="UniProtKB-SubCell"/>
</dbReference>
<dbReference type="Pfam" id="PF17902">
    <property type="entry name" value="SH3_10"/>
    <property type="match status" value="1"/>
</dbReference>
<dbReference type="CDD" id="cd21188">
    <property type="entry name" value="CH_PLEC-like_rpt1"/>
    <property type="match status" value="1"/>
</dbReference>
<sequence>MVRKHVNDLYEDLRDGHNLISLLEVLSGDTLPRERDFLKTLRLVSSREACANEQHEDVEDEDKGPREKGRMRFHRLQNVQIALDYLKRRQVKLVNIRNDDITDGNPKLTLGLIWTIILHFQSEVYRAISAQLTVKEAKGLNSAISDIHVTGESEDMSAKERLLLWSQQTTEGYAGIRCENFTTCWRDGRYVVRPLVKATDTPRRFKNMLPDLIDMNTVAVQSNLANLEHAFFVAEKLGVARLLDPEDVDVSSPDEKSVITYVSSLYDAFPKVPEGGEGISANDVEVKWVEYQNMVNYLMQWIRHHVAIMSDRTFPNNPVELKALYNQYLQFKETEIPPKETDKSKIKHLYKLLEVWIEFGRIKLSQGYHPNDIEKEWGKLIIAMLEREKTLRPEVERLEMLQQIANRIQRDSRSCEDKLILARNALQSDTKRLESGLQFQHEAEIAGYLLESENLLRQQVIDAQILIDGKYYQADQLVQRVAKLRDDLMAIRTECSSVYNKGHGLTAEQTKLMISGITESLNSGFTTNLTPELNAAMTQGLTPTLTSSSLTSGLSSGLTSRLTPTISPAYPSGIPPRLIQSYVTGVDSGTLQTLKLMQIRKPLMKSAFVDQNLTEEEVNMKFVQDLLSWVEEMQVQLDRAEWGSDLPSVESHLENHKNVHKAIEEFESSLKEAKMSEIQMTAPLKLTYAEKLHKLESQYSKLLNTSRNQERHLDTLHNFVSRATRELIWLNEKEEEEVAYDWSERNPNITRKKEYHAELMRELDEKEEVIKSVQEIAEQLLLENHPARLTIEAYRAAMQTQWSWILQLCHCVEQHLRENAAYFEFFSDAKEAMEYLKNLKDTIYRKYSCDRSSSLHRLEDLVQESMEEKEQLLQYKSTVAGLVGRAKAIIQLKPRNPDCVLKTSIPIKAICDYRQIEITIYKDDECVLANNSHRAKWKVISPSGNEAMVPSVCFTVPPPNKEAIDTANRIEQQFQNVLALWHESHVNMKSVVSWHYLTNEIEVVRAGNVASIKTMLPGEHQQVLSNLQSRFDDFVEDSQESKIFTSSDTAQLEREVNVCKQYYQELLKSAEREEQEESIYNLYISEVRNIRLRLESCEERLVRQIRTPMERDDVHENVLRISEQEKLKKELDRLKDDLGVITDKCEEFFSQAAGSPSVPTLRSELSVVIQNMNQVYSMSSIFIDKLKTINLVLTNTQTAESLVKHYETKLCEEEAVTADKNNIENLMGTLKQWRSEVDEKRQTFHALEDELQKAKMISDQMFKMHKERDLDFDWHKEKVDQLAERWQNVHSQIENRLRDLEGINKSLKYYKDTYNSLDTWIQQVEDTQRKIQEIHPENSKALAKQLNQHKMLVSEIEMKQSKIDECQKYSEQYSAAVKDYELQTMTYRAMVDSQQKSPVKRRRMQSSSDFIIQEFMDLRTRYTALVTLMTQYIKFAGDSLKRLEEEECLPEENQLQQPVKSAEVFQHLGYNEDLELREEKKPNEGMVDVEYLQNQNSSSKSEYTDNKLEKNRRKLNVDRYDKIKTDRTFKQLLNFSGQESRIRGNRDSKLHTEWETLMGFGNQSKEEKNGRKDCFVSTEICVSVNNDPRETFNEQIANGKRQKTEWKSKKSTEVEMIHKTTGKKNSRKAWSDVSTKEECEMQSETDFKLTMKKAQVTSKTAKQAMGISPYKQQHFSQRTSFQCQHKGHCFTESKSHNTLKSEDREFQVCGKKDDSLSCTTDATSVEKVASFSDLAVHNGSEKTKLNLQSMSNPGVYCNVERNIDKLQKASLEKDNFLGENEVLEKSNLNSNKVKNKEQEILALSSRNISESHCAAKVSESYPFDFQVSPLQNDQHLGTELLGNTGDLNENLGLSGIFSGGEDYFPVSEHKLTKKLLSHYEKVSVKKIPQGNTYGLESINRSGKKQSGEDRLEQGQKCKDLLLVSEVDSRDEGNSTKVPGKTTELQKTFGEKVAIKASFRKKEKQKKREKDNEEKRSTTVVKILKNKEASARQAYSDLMAQQNSTADENKKLTGKVKTLEEKLENMKKQKIQVEQELPKVREAAEKERRKQQKEMEEICLQKTKAEQEAKQCRIDLESIEREKADAEQELECVRQFIFQAETQRSILEENLRAFRNQIEESTLTKRNLEELLRRKDTNLHDLEKQKKTLMQELKKKTDGEEKLLKLIKQMEEDLDFKGNLSEIKLQEREITECRRKVVEGTYSVTRETSLPTFTAGQGSQFRIDSEITSFQKKLEAKKIEELKQKIDELTLANKKADKTIKDLKYELNEIELQKSSTEEKSRLLKEKLDKVNTELKCLKIKLEEKDQVDQGYLQQLKELDRQLQRTTGKLEEVMQENMDLKKLKMNYQEDLKSVQQEKTQLKREIEELTRSQTKTEITIKHLNSQINSLQKEKLAAEHRTQSCKGEANNLQDQYKKIKEQLLQKTKVEKENEHEIQMLKNELTKSNQVSETLKKQIEDLNKWNTETKLLMKQIQSESEKMTLEKETIQRKNDALKALADGFKEQLRTTNEQLHKQTIIEQEFICKIKSLEVDLAKTKDLASDYKQKCDKQNASTLSIDREVKNLNAQMNTLNVEKRMSEQKMALQQAHIQELSSKLKKLQDELHQKTLDEQMARKKMILFQEESIKFKHSAEEFRKKVEKLLESHSITEKDISGIKLECVALQQEKHMAEENILLYKRQMEDLQERLRKCHEQLQQGKQVEMDYHQKCRKLEEELEVQKRMVENLKQKMDLQVRESEHRFLSFQNEVQQNNKLQDSGFKLSCERRGNDFNYLSEAAAKEFEQLPPRTSPLLRQKQERSGFKSDQIEENTLYVSADDTIPREVQFQMSSINQSLEDSSSQSFTEFVSQTSTQFQITFDKASQISGTSERDTLRNRNLHSSRQTIRHGEDTKHELGVVKLHPLEIVKNKHYDMHVEVTTLNQENDKTFGNEERMFQGYKTSEGFRKEDFAKMSSFLGEEVLRTVDGATQLEYFTEEYDAIKFQGLRHDVTARQLTEVKLLDRLTVEQLISGQKTIDEVQKSLEKFLTKPTAIAGLYLESSKEIISFALAAKRKIIGKALALAFLEAQAATGFIIDPTTGQKFSVDDSVVRGLADSEFKSRLLEAEKAVLGYCCSGKVLSVFQAVEAKILERQKGKNILEAQIACGGVIDPVRSVRVPPEAAVQLGLLNNAILKFLHEPSSNAKCFHNPNNRKAMYYCDLLKMCLFSVSSKCFLLPVGERKISSPSAEKSHKTSVINVDTGTETTSYEAYKKNYIDKATYLELSKQEFDWKESTCFDSDGNSFLLLIDLKTGVQFNIEETLNQGRIDRPLVNKYKEGLITVNEFGDILVSTLQPNKDLNSPIAGFWLSETNERIPVLKASRKNLVDRVTALRCLEAQVSTGGVIDPFTGKKYSVSEALQRELIDDGCAKQIQQCELIFTGIIHPVRNTVMSAVEAVHLSAIDKEMGMRCLEYQYLTGGLIDPKSHSRLTMEDAIKNGIIDAITATKMKDEKLHIKKSMEEEKKEHVEKAGDLLKWVSNLSKTLSKEEGEKAEKTDLPKQQVSLHEMSTKKEQIAEALQTTQSFLAKHSDKMTDEERHEMEKQVRSLQESYSLLSNEALKQLQVAHLGDEKMEEKVNKVIAGVIDQTTGEVLSVFQSILRGFLDYDTGIRLLENQLILSGIISPELGVCYDLEEAKAHALIDEQILLQLQELSNAKKLMSESSLANIPVVSALEQGLISEPLAIKILENQLSSGYLILPSTGEKLSLQNAFQRNLISPTLYSKLLERQDTCKDLIDPNCAEKISLEQMVHRSIIHQTTGLRLLPVKPQEKGRIVFKCGRRVTILRAAHEGLIDRETMFRLLGAQLMSGGIIDPDSGKRMSVEEAMRQGMIDQDTACGILTRQVQTGGILCQNSGQRLTVDEAVQCNLISSTSALLVLEAQRGFVGLIWPHTGEIFPVSTSLHQDMITNELAFKILNDRKKIAALYIPETCEIISLDKAAESGIIDSDTVSVLTNVTLPDKMPNVEELKSLCKNAAKWLSTYEFLPSVFHGCEEEREVSGTEDPVCHNLDEAKKLFISYLMVNSYMDANTGQRLLLYDGQLEEIINMLLEGDSSGYDAGVSEMEFSNKYVSSKGIHLKSAVSGQGDFSGAENSCNNRIHNQFDDFESYVSSQEDPHVCRTDVCNTLGTEQSEYTQEMQLTIPAELRNVVSSTQNSMKRNELRSFLEVSEWTELCKHNNEQTNSGNTEGFLPNDSNTGLLSQTAKEEISVGDSLGNENMNDKTLQNSLEVNYLSDEETWRELERCTNYGPPIFQADVSRMVLDNSKKDKRSLDSSITADTEYRLPEELVSQCGVALKYENNRYGAQLLQEYASPSLQDCLCSHGRPSLEDCADFQNKLCLEDSIDLHHRLSLGADTVIHDGPSLGDSDSTAQRLTEESDLVFYRLLPCDSSSDSSIEGGDGIPQIESNCLQHACGEVASEEDNSQLDDGDDDAYETPEGDDDSDVYDTPQIDDDDSSDTSQGDEGFDTLQLGDDDTPGPELAGRSVPLGFLEERGGRIREDTISFQELAANAGENVYINVKRQPQSITIASTNAKTMEKILEERERTGSFGENYLDLPVTVESEGTKEEGMSYLQNMYEADVQDRSEEVEMKAEGDPCEEESEGTQEGEDYEEDYDSYDDSDTDSDSEDEMDIFYSHHHSISKGDQLLKSVEAVEKSNENNQNIHDYCYSLGHKTGYTLQFQSNHENGKLSSVICESMSNISKERCVGLSCASEEARQQETEDEYGTCIKSEHMTQDPTEPIQSENTFDTKWMSTKSEENNETQFGVSGSQLLDGTVKSDISVTAYLQQAIDDDQSTWTNLLLSERFTDSVNKDNSTMPMLDSNHGQREALLAQEKVLNYMEQLKESSSQMDNEFLTDTPYVSDNGSLRDPIHPVTSWKHGQTERGFEILRENKNRVNIVEECDVMGLSNSPIQMENLGEIFDATVIKAARETPAASKEKVNVDQGFLDIQGARSDEFKRGGNISASLKQHTTCIKEGGHSELNKTEFCFEDMERGEKGIRNKKDFLLNMAEMHSSECNTYTFPPPDTVKPKEISITKETGRLNCQNTDNVLLDIPENKISNDSEISPTKPDALGSIEDAKELGDGSQVLHTERHTHTTDVSSAILSSIGTKLNYSAQNKHEMLKNTKGENVMVSETSSLGNGFKKQMSMQSLQKEMGSCKDFQVKEGVSQSADVSDTLIEDLQNMLQRKLKMGHVYCKQEGEPLSYSDTRTLMQNLLKMVQSTQLESEMSSGSNLKQINNAVRAALMVTTLCTEPKDSDAPSLLWPDCRSPDLLHDVLKQESCKQKTTDSDERKSETDMKTVPKLATSELLEIFQISLLDESTSKLEELIHGLLRSSQVADITTEHEGQGKGDGLYSLSSTEQSELGLEIDEEKTLVDNTTATWKSDQEHGNTESLSKGFTEPVLKTEEAVLGDTPTSMFDRVQQCLKLTEKMQEHLAVLQDMKTHLDKQQPISNSLEILKAELEQLESFESGLATFAIILKKDMKLAEEFLKSCNRDIPEEKELKISYDSLQEAFLVVCDRSSKRAKQIVCAVDLEMSKLAGLHQQLLNQLQRFSDWITENNKIMNDFTMNTNDIEEMKKSLQLFKNSAAELSCKKMQLESTALDVQFFISEHAEDLSPNQSKQLLRLLNTTQKSFQEAQEAITSQLESLETQLQAVQELGDQKDVAERQQECKEKLQEICDLLTQTENRLIGQRQSLVIGDSKAELEQYQTKQEEIQKDMRTSAQTLAEIVKNTEAFLKENGEKLSQEDKTILEQKLNEAKTKCLLLSQKAEESKKELDKAMTTAIKQETEKVAAIEQLEESKNTIENLLDWLSNVDKEAEHGRKFKQVIEQNGTHFEEGDMKVLEGEEDDVNGNLLEMQQDIETQVDGLVKSIDDNLNQQYQKVKAQHEKIISQQQAIIVATQSAQALLEKQGHYLTPEEKDKMQRNMKELKAQYETALAESERKMKLTHSLREELEKFDADYSEFETWLQQAEQELDNLEAGASDFNGIMVKLKRQKSFSEDVISHKGDLRYITISGQRVLDAARSCSKRDGVKVDKDGIDTSATYAEVQNKLDRASDRFKSLYTKCSILGNNLKDLVDKYQHYEDASSGLLSGLQASEIAVNKQLSEPIAVDPKNLQRQLEETKVLQGQVSNHQIAVEKLKKAAEVLLDTRGELTPDKDEIQKTLDDIVERYDNLSKSVNERNEKLQVTLTRSLSVQDGLDEMLDWMEGVEKSLKEQDQVPLNSAAIQDIISKSIVLEQDIAGRQSSINTMNEKVKKFMETADPSTASTLQAKMSELSGRFSEASNKHREKLMKMEELKTKVELFEGLSTKLQSFLDEKNQALSETEAPRKDVSEVSQYMQEASVELAQHKKDLEVLKQLLEELSFHALPGDKALVSEKVNALSKKFKEVEETIKEKEEDVSSCQKQMDAFELLVESLKKWIKETTERIPAAQPSLNTEELKKPLEDTLNLKDEWTLKAPELQKMNSRGTLLCNLITAVTSPAKLRAVAKSGSTILNGEGGGPGTQDFLKNKELTTVQQAMSNVNHSYEDLGVLLNEKISELESMLSKMQNIQEESTSMMHWLQKMDKTASDWEAAPTDSEAVKAQVEQHKLFETELKQSANKVQELKDKVTELLEKNPNSPEAPKWRQTLDKIDSKWKELNQVTSERQQKLEESSNYLIQFQTAEAQLKHWLVEKELMVSVLGPLSIDPNMLNTQKQQVQILLKEFDTRKPQYEQLTMAGQGILERPGEHPPSHEIVKEQLAAVAQKWDSLTSQLKKRCDRIDQAIVKSTEYQSLLRSLSDKLSALDSKLSSSLAVSTQPDAVKQQLEIAKEMKEEIELEMKNISAAQALCEELSTLVGEEYLKAELTRQLDGILKSFKDIEQKSDNHVQQLQSAYATSHQFQQMSKDFEAWLSKKKEELNQARPVSAKLDALQSLIEEQKDFKKTMTDQISSYERIVAEGESILQKTQGDDRAELQSQIATLKNKWDEMNKQVKEREDKLADCLEKALKYKQHVENLQPWIEKCQSNLCELKVGINPVEIEDSIVQVRAWQKDLDKHHGMVELLNNSAESLLSASQTDKEIIQEETKVLNQNVKVVTEQLHKKRECLENMAQRLKEFQDSSRETERQLKSAKEHLEAHDSLGPQSFSNKHLTVMQAQQKALQALKPHVDLAKKLAQDLVVETSDSAGVSDLLLQAESLEQEYTAVKQQVEDRCSFLETKLQGIGHFQNSIREMFSQFAEFDDELDSMAPVGRDLKVLQSQREDIKCFMKKLEDLIMNNENANKNCKIMLATEAEASPDLVGIKRDLEALNKQCNKLLDRAKAREDQVDGTICRVEEFYTKLKEFSTLLGRAEEHEESQGPVGMETEAINQQLNTFKLTLDDKAKPSLQDLISHAVKDLMTLEKSHYMA</sequence>
<dbReference type="SUPFAM" id="SSF75399">
    <property type="entry name" value="Plakin repeat"/>
    <property type="match status" value="4"/>
</dbReference>
<dbReference type="FunFam" id="1.20.58.60:FF:000094">
    <property type="entry name" value="dystonin isoform X2"/>
    <property type="match status" value="1"/>
</dbReference>
<evidence type="ECO:0000256" key="3">
    <source>
        <dbReference type="ARBA" id="ARBA00004316"/>
    </source>
</evidence>
<dbReference type="FunFam" id="1.20.58.60:FF:000027">
    <property type="entry name" value="Microtubule-actin cross-linking factor 1"/>
    <property type="match status" value="1"/>
</dbReference>
<dbReference type="FunFam" id="1.20.58.60:FF:000114">
    <property type="entry name" value="dystonin isoform X1"/>
    <property type="match status" value="1"/>
</dbReference>
<dbReference type="Gene3D" id="1.20.58.60">
    <property type="match status" value="16"/>
</dbReference>
<feature type="domain" description="SH3" evidence="18">
    <location>
        <begin position="902"/>
        <end position="959"/>
    </location>
</feature>
<dbReference type="SMART" id="SM00250">
    <property type="entry name" value="PLEC"/>
    <property type="match status" value="18"/>
</dbReference>
<dbReference type="InterPro" id="IPR001589">
    <property type="entry name" value="Actinin_actin-bd_CS"/>
</dbReference>
<feature type="domain" description="Calponin-homology (CH)" evidence="19">
    <location>
        <begin position="156"/>
        <end position="270"/>
    </location>
</feature>
<evidence type="ECO:0000256" key="12">
    <source>
        <dbReference type="ARBA" id="ARBA00023203"/>
    </source>
</evidence>
<dbReference type="FunFam" id="1.20.58.60:FF:000060">
    <property type="entry name" value="dystonin isoform X2"/>
    <property type="match status" value="1"/>
</dbReference>
<dbReference type="Gene3D" id="3.30.160.780">
    <property type="match status" value="1"/>
</dbReference>
<comment type="caution">
    <text evidence="20">The sequence shown here is derived from an EMBL/GenBank/DDBJ whole genome shotgun (WGS) entry which is preliminary data.</text>
</comment>
<dbReference type="Gene3D" id="2.30.30.40">
    <property type="entry name" value="SH3 Domains"/>
    <property type="match status" value="1"/>
</dbReference>
<feature type="region of interest" description="Disordered" evidence="17">
    <location>
        <begin position="4450"/>
        <end position="4521"/>
    </location>
</feature>
<evidence type="ECO:0000259" key="18">
    <source>
        <dbReference type="PROSITE" id="PS50002"/>
    </source>
</evidence>
<comment type="subcellular location">
    <subcellularLocation>
        <location evidence="2">Cell junction</location>
    </subcellularLocation>
    <subcellularLocation>
        <location evidence="3">Cell projection</location>
    </subcellularLocation>
    <subcellularLocation>
        <location evidence="1">Cytoplasm</location>
        <location evidence="1">Cytoskeleton</location>
    </subcellularLocation>
</comment>
<dbReference type="GO" id="GO:0005874">
    <property type="term" value="C:microtubule"/>
    <property type="evidence" value="ECO:0007669"/>
    <property type="project" value="UniProtKB-KW"/>
</dbReference>
<feature type="compositionally biased region" description="Basic and acidic residues" evidence="17">
    <location>
        <begin position="1965"/>
        <end position="1976"/>
    </location>
</feature>
<dbReference type="InterPro" id="IPR001452">
    <property type="entry name" value="SH3_domain"/>
</dbReference>
<keyword evidence="10" id="KW-0965">Cell junction</keyword>
<dbReference type="GO" id="GO:0005198">
    <property type="term" value="F:structural molecule activity"/>
    <property type="evidence" value="ECO:0007669"/>
    <property type="project" value="TreeGrafter"/>
</dbReference>
<feature type="coiled-coil region" evidence="16">
    <location>
        <begin position="6379"/>
        <end position="6453"/>
    </location>
</feature>
<dbReference type="InterPro" id="IPR001715">
    <property type="entry name" value="CH_dom"/>
</dbReference>
<dbReference type="FunFam" id="1.20.58.60:FF:000009">
    <property type="entry name" value="dystonin isoform X1"/>
    <property type="match status" value="1"/>
</dbReference>
<dbReference type="InterPro" id="IPR041615">
    <property type="entry name" value="Desmoplakin_SH3"/>
</dbReference>
<feature type="coiled-coil region" evidence="16">
    <location>
        <begin position="2001"/>
        <end position="2158"/>
    </location>
</feature>
<organism evidence="20 21">
    <name type="scientific">Chloebia gouldiae</name>
    <name type="common">Gouldian finch</name>
    <name type="synonym">Erythrura gouldiae</name>
    <dbReference type="NCBI Taxonomy" id="44316"/>
    <lineage>
        <taxon>Eukaryota</taxon>
        <taxon>Metazoa</taxon>
        <taxon>Chordata</taxon>
        <taxon>Craniata</taxon>
        <taxon>Vertebrata</taxon>
        <taxon>Euteleostomi</taxon>
        <taxon>Archelosauria</taxon>
        <taxon>Archosauria</taxon>
        <taxon>Dinosauria</taxon>
        <taxon>Saurischia</taxon>
        <taxon>Theropoda</taxon>
        <taxon>Coelurosauria</taxon>
        <taxon>Aves</taxon>
        <taxon>Neognathae</taxon>
        <taxon>Neoaves</taxon>
        <taxon>Telluraves</taxon>
        <taxon>Australaves</taxon>
        <taxon>Passeriformes</taxon>
        <taxon>Passeroidea</taxon>
        <taxon>Passeridae</taxon>
        <taxon>Chloebia</taxon>
    </lineage>
</organism>
<evidence type="ECO:0000256" key="7">
    <source>
        <dbReference type="ARBA" id="ARBA00022553"/>
    </source>
</evidence>
<dbReference type="GO" id="GO:0016020">
    <property type="term" value="C:membrane"/>
    <property type="evidence" value="ECO:0007669"/>
    <property type="project" value="TreeGrafter"/>
</dbReference>
<feature type="region of interest" description="Disordered" evidence="17">
    <location>
        <begin position="5313"/>
        <end position="5333"/>
    </location>
</feature>
<evidence type="ECO:0008006" key="22">
    <source>
        <dbReference type="Google" id="ProtNLM"/>
    </source>
</evidence>
<feature type="coiled-coil region" evidence="16">
    <location>
        <begin position="5793"/>
        <end position="5852"/>
    </location>
</feature>
<dbReference type="GO" id="GO:0030056">
    <property type="term" value="C:hemidesmosome"/>
    <property type="evidence" value="ECO:0007669"/>
    <property type="project" value="TreeGrafter"/>
</dbReference>
<dbReference type="InterPro" id="IPR049538">
    <property type="entry name" value="PCN-like_spectrin-like_rpt"/>
</dbReference>
<feature type="region of interest" description="Disordered" evidence="17">
    <location>
        <begin position="1893"/>
        <end position="1914"/>
    </location>
</feature>
<dbReference type="SMART" id="SM00150">
    <property type="entry name" value="SPEC"/>
    <property type="match status" value="16"/>
</dbReference>
<dbReference type="FunFam" id="1.20.58.60:FF:000093">
    <property type="entry name" value="dystonin isoform X1"/>
    <property type="match status" value="1"/>
</dbReference>
<dbReference type="GO" id="GO:0003779">
    <property type="term" value="F:actin binding"/>
    <property type="evidence" value="ECO:0007669"/>
    <property type="project" value="UniProtKB-KW"/>
</dbReference>
<keyword evidence="5 15" id="KW-0728">SH3 domain</keyword>
<evidence type="ECO:0000256" key="2">
    <source>
        <dbReference type="ARBA" id="ARBA00004282"/>
    </source>
</evidence>
<evidence type="ECO:0000256" key="9">
    <source>
        <dbReference type="ARBA" id="ARBA00022737"/>
    </source>
</evidence>
<dbReference type="GO" id="GO:0031581">
    <property type="term" value="P:hemidesmosome assembly"/>
    <property type="evidence" value="ECO:0007669"/>
    <property type="project" value="TreeGrafter"/>
</dbReference>
<dbReference type="FunFam" id="1.20.58.60:FF:000121">
    <property type="entry name" value="dystonin isoform X1"/>
    <property type="match status" value="1"/>
</dbReference>
<dbReference type="FunFam" id="1.20.58.60:FF:000085">
    <property type="entry name" value="dystonin isoform X2"/>
    <property type="match status" value="1"/>
</dbReference>
<dbReference type="InterPro" id="IPR035915">
    <property type="entry name" value="Plakin_repeat_sf"/>
</dbReference>
<dbReference type="InterPro" id="IPR002017">
    <property type="entry name" value="Spectrin_repeat"/>
</dbReference>
<dbReference type="InterPro" id="IPR018159">
    <property type="entry name" value="Spectrin/alpha-actinin"/>
</dbReference>
<dbReference type="InterPro" id="IPR041573">
    <property type="entry name" value="Desmoplakin_Spectrin-like"/>
</dbReference>
<evidence type="ECO:0000313" key="20">
    <source>
        <dbReference type="EMBL" id="RLW12202.1"/>
    </source>
</evidence>
<dbReference type="GO" id="GO:0008017">
    <property type="term" value="F:microtubule binding"/>
    <property type="evidence" value="ECO:0007669"/>
    <property type="project" value="TreeGrafter"/>
</dbReference>
<evidence type="ECO:0000256" key="13">
    <source>
        <dbReference type="ARBA" id="ARBA00023212"/>
    </source>
</evidence>
<dbReference type="Pfam" id="PF21019">
    <property type="entry name" value="Spectrin_3"/>
    <property type="match status" value="1"/>
</dbReference>
<evidence type="ECO:0000256" key="8">
    <source>
        <dbReference type="ARBA" id="ARBA00022701"/>
    </source>
</evidence>
<feature type="coiled-coil region" evidence="16">
    <location>
        <begin position="6629"/>
        <end position="6656"/>
    </location>
</feature>
<dbReference type="Pfam" id="PF21020">
    <property type="entry name" value="Spectrin_4"/>
    <property type="match status" value="1"/>
</dbReference>
<evidence type="ECO:0000256" key="15">
    <source>
        <dbReference type="PROSITE-ProRule" id="PRU00192"/>
    </source>
</evidence>